<dbReference type="OrthoDB" id="4142200at2759"/>
<protein>
    <recommendedName>
        <fullName evidence="10">Major facilitator superfamily (MFS) profile domain-containing protein</fullName>
    </recommendedName>
</protein>
<evidence type="ECO:0000256" key="5">
    <source>
        <dbReference type="ARBA" id="ARBA00022989"/>
    </source>
</evidence>
<dbReference type="InterPro" id="IPR003663">
    <property type="entry name" value="Sugar/inositol_transpt"/>
</dbReference>
<feature type="domain" description="Major facilitator superfamily (MFS) profile" evidence="10">
    <location>
        <begin position="78"/>
        <end position="538"/>
    </location>
</feature>
<evidence type="ECO:0000313" key="12">
    <source>
        <dbReference type="Proteomes" id="UP000054466"/>
    </source>
</evidence>
<dbReference type="GeneID" id="27341156"/>
<dbReference type="VEuPathDB" id="FungiDB:PV07_01962"/>
<feature type="transmembrane region" description="Helical" evidence="9">
    <location>
        <begin position="377"/>
        <end position="393"/>
    </location>
</feature>
<feature type="region of interest" description="Disordered" evidence="8">
    <location>
        <begin position="584"/>
        <end position="611"/>
    </location>
</feature>
<dbReference type="Gene3D" id="1.20.1250.20">
    <property type="entry name" value="MFS general substrate transporter like domains"/>
    <property type="match status" value="1"/>
</dbReference>
<keyword evidence="6 9" id="KW-0472">Membrane</keyword>
<dbReference type="GO" id="GO:0005351">
    <property type="term" value="F:carbohydrate:proton symporter activity"/>
    <property type="evidence" value="ECO:0007669"/>
    <property type="project" value="TreeGrafter"/>
</dbReference>
<dbReference type="InterPro" id="IPR050360">
    <property type="entry name" value="MFS_Sugar_Transporters"/>
</dbReference>
<feature type="compositionally biased region" description="Basic and acidic residues" evidence="8">
    <location>
        <begin position="584"/>
        <end position="597"/>
    </location>
</feature>
<dbReference type="PRINTS" id="PR00171">
    <property type="entry name" value="SUGRTRNSPORT"/>
</dbReference>
<comment type="similarity">
    <text evidence="2 7">Belongs to the major facilitator superfamily. Sugar transporter (TC 2.A.1.1) family.</text>
</comment>
<dbReference type="RefSeq" id="XP_016255473.1">
    <property type="nucleotide sequence ID" value="XM_016388545.1"/>
</dbReference>
<feature type="transmembrane region" description="Helical" evidence="9">
    <location>
        <begin position="485"/>
        <end position="504"/>
    </location>
</feature>
<dbReference type="InterPro" id="IPR005828">
    <property type="entry name" value="MFS_sugar_transport-like"/>
</dbReference>
<feature type="transmembrane region" description="Helical" evidence="9">
    <location>
        <begin position="185"/>
        <end position="203"/>
    </location>
</feature>
<dbReference type="AlphaFoldDB" id="A0A0D2BCJ2"/>
<dbReference type="PANTHER" id="PTHR48022">
    <property type="entry name" value="PLASTIDIC GLUCOSE TRANSPORTER 4"/>
    <property type="match status" value="1"/>
</dbReference>
<feature type="transmembrane region" description="Helical" evidence="9">
    <location>
        <begin position="337"/>
        <end position="357"/>
    </location>
</feature>
<gene>
    <name evidence="11" type="ORF">PV07_01962</name>
</gene>
<dbReference type="NCBIfam" id="TIGR00879">
    <property type="entry name" value="SP"/>
    <property type="match status" value="1"/>
</dbReference>
<evidence type="ECO:0000313" key="11">
    <source>
        <dbReference type="EMBL" id="KIW35257.1"/>
    </source>
</evidence>
<evidence type="ECO:0000256" key="3">
    <source>
        <dbReference type="ARBA" id="ARBA00022448"/>
    </source>
</evidence>
<evidence type="ECO:0000256" key="9">
    <source>
        <dbReference type="SAM" id="Phobius"/>
    </source>
</evidence>
<proteinExistence type="inferred from homology"/>
<dbReference type="FunFam" id="1.20.1250.20:FF:000026">
    <property type="entry name" value="MFS quinate transporter QutD"/>
    <property type="match status" value="1"/>
</dbReference>
<dbReference type="PROSITE" id="PS50850">
    <property type="entry name" value="MFS"/>
    <property type="match status" value="1"/>
</dbReference>
<dbReference type="Proteomes" id="UP000054466">
    <property type="component" value="Unassembled WGS sequence"/>
</dbReference>
<feature type="transmembrane region" description="Helical" evidence="9">
    <location>
        <begin position="223"/>
        <end position="244"/>
    </location>
</feature>
<dbReference type="HOGENOM" id="CLU_001265_30_12_1"/>
<keyword evidence="12" id="KW-1185">Reference proteome</keyword>
<feature type="transmembrane region" description="Helical" evidence="9">
    <location>
        <begin position="68"/>
        <end position="91"/>
    </location>
</feature>
<accession>A0A0D2BCJ2</accession>
<keyword evidence="4 9" id="KW-0812">Transmembrane</keyword>
<reference evidence="11 12" key="1">
    <citation type="submission" date="2015-01" db="EMBL/GenBank/DDBJ databases">
        <title>The Genome Sequence of Cladophialophora immunda CBS83496.</title>
        <authorList>
            <consortium name="The Broad Institute Genomics Platform"/>
            <person name="Cuomo C."/>
            <person name="de Hoog S."/>
            <person name="Gorbushina A."/>
            <person name="Stielow B."/>
            <person name="Teixiera M."/>
            <person name="Abouelleil A."/>
            <person name="Chapman S.B."/>
            <person name="Priest M."/>
            <person name="Young S.K."/>
            <person name="Wortman J."/>
            <person name="Nusbaum C."/>
            <person name="Birren B."/>
        </authorList>
    </citation>
    <scope>NUCLEOTIDE SEQUENCE [LARGE SCALE GENOMIC DNA]</scope>
    <source>
        <strain evidence="11 12">CBS 83496</strain>
    </source>
</reference>
<feature type="transmembrane region" description="Helical" evidence="9">
    <location>
        <begin position="250"/>
        <end position="267"/>
    </location>
</feature>
<dbReference type="InterPro" id="IPR036259">
    <property type="entry name" value="MFS_trans_sf"/>
</dbReference>
<feature type="transmembrane region" description="Helical" evidence="9">
    <location>
        <begin position="400"/>
        <end position="423"/>
    </location>
</feature>
<dbReference type="InterPro" id="IPR005829">
    <property type="entry name" value="Sugar_transporter_CS"/>
</dbReference>
<organism evidence="11 12">
    <name type="scientific">Cladophialophora immunda</name>
    <dbReference type="NCBI Taxonomy" id="569365"/>
    <lineage>
        <taxon>Eukaryota</taxon>
        <taxon>Fungi</taxon>
        <taxon>Dikarya</taxon>
        <taxon>Ascomycota</taxon>
        <taxon>Pezizomycotina</taxon>
        <taxon>Eurotiomycetes</taxon>
        <taxon>Chaetothyriomycetidae</taxon>
        <taxon>Chaetothyriales</taxon>
        <taxon>Herpotrichiellaceae</taxon>
        <taxon>Cladophialophora</taxon>
    </lineage>
</organism>
<feature type="transmembrane region" description="Helical" evidence="9">
    <location>
        <begin position="516"/>
        <end position="534"/>
    </location>
</feature>
<evidence type="ECO:0000256" key="8">
    <source>
        <dbReference type="SAM" id="MobiDB-lite"/>
    </source>
</evidence>
<feature type="transmembrane region" description="Helical" evidence="9">
    <location>
        <begin position="449"/>
        <end position="473"/>
    </location>
</feature>
<dbReference type="PROSITE" id="PS00216">
    <property type="entry name" value="SUGAR_TRANSPORT_1"/>
    <property type="match status" value="2"/>
</dbReference>
<comment type="subcellular location">
    <subcellularLocation>
        <location evidence="1">Membrane</location>
        <topology evidence="1">Multi-pass membrane protein</topology>
    </subcellularLocation>
</comment>
<dbReference type="PROSITE" id="PS00217">
    <property type="entry name" value="SUGAR_TRANSPORT_2"/>
    <property type="match status" value="1"/>
</dbReference>
<evidence type="ECO:0000256" key="1">
    <source>
        <dbReference type="ARBA" id="ARBA00004141"/>
    </source>
</evidence>
<dbReference type="Pfam" id="PF00083">
    <property type="entry name" value="Sugar_tr"/>
    <property type="match status" value="1"/>
</dbReference>
<keyword evidence="3 7" id="KW-0813">Transport</keyword>
<dbReference type="InterPro" id="IPR020846">
    <property type="entry name" value="MFS_dom"/>
</dbReference>
<evidence type="ECO:0000256" key="4">
    <source>
        <dbReference type="ARBA" id="ARBA00022692"/>
    </source>
</evidence>
<keyword evidence="5 9" id="KW-1133">Transmembrane helix</keyword>
<dbReference type="SUPFAM" id="SSF103473">
    <property type="entry name" value="MFS general substrate transporter"/>
    <property type="match status" value="1"/>
</dbReference>
<dbReference type="EMBL" id="KN847040">
    <property type="protein sequence ID" value="KIW35257.1"/>
    <property type="molecule type" value="Genomic_DNA"/>
</dbReference>
<evidence type="ECO:0000259" key="10">
    <source>
        <dbReference type="PROSITE" id="PS50850"/>
    </source>
</evidence>
<sequence length="611" mass="68447">MRWHHVTFLRKRSPEHPDAVLYHITDANLVQYLEMFGPSSLPVWEYKYTPSGAYRRSFLFPSLQPVAIMYQIGNIYFITAIAVIGGGLFGFDISSMSAIIGTNQYKCYFNQGPNGPPQCSGPRSDVQGGITAAMPGGSFIGALASGFLSDIFGRKKAIQIGAVIWCIGSILVCASQNIGMLIVGRFINGFSVGICSAQVPVYVSELAPPSKRGRVVGAQQWAITWGILIMFYISYGCSFVSGAAAFRIPWGLQMIPAIILFFALFLLPESPRWLARKDRWEDCHNVLALVHAKGNREAPFVLLELNEIREMCEFERRNADVSYLELFKPNMINRTHIGVFTQIWSQLTGMNVMMYYITYVFGMAGLSGNTNLVASSIQYVINVLMTIFALVFIDRWGRRWPLIIGSTFMAIWMYANAGLLASYGKPAPPGGVDHVSEESWQIHGGAAKGVIACTYLFVASFAPTWGPVSWIYPPELYPLRVRGKAVALTTSANWIFNFALSYFVPPAFVNIKWKVYIIFGVFCTVMTIHVFFFFPETAGKTLEEVEELFMSDVKPWNTHVNYQNIKREERGEVDTEKRLSYAVHRERGHSDHTEHTEVGQQTQEIAKSEAA</sequence>
<evidence type="ECO:0000256" key="2">
    <source>
        <dbReference type="ARBA" id="ARBA00010992"/>
    </source>
</evidence>
<feature type="transmembrane region" description="Helical" evidence="9">
    <location>
        <begin position="157"/>
        <end position="179"/>
    </location>
</feature>
<dbReference type="GO" id="GO:0016020">
    <property type="term" value="C:membrane"/>
    <property type="evidence" value="ECO:0007669"/>
    <property type="project" value="UniProtKB-SubCell"/>
</dbReference>
<name>A0A0D2BCJ2_9EURO</name>
<dbReference type="PANTHER" id="PTHR48022:SF7">
    <property type="entry name" value="MAJOR FACILITATOR SUPERFAMILY (MFS) PROFILE DOMAIN-CONTAINING PROTEIN-RELATED"/>
    <property type="match status" value="1"/>
</dbReference>
<evidence type="ECO:0000256" key="6">
    <source>
        <dbReference type="ARBA" id="ARBA00023136"/>
    </source>
</evidence>
<dbReference type="CDD" id="cd17356">
    <property type="entry name" value="MFS_HXT"/>
    <property type="match status" value="1"/>
</dbReference>
<evidence type="ECO:0000256" key="7">
    <source>
        <dbReference type="RuleBase" id="RU003346"/>
    </source>
</evidence>